<dbReference type="Pfam" id="PF01569">
    <property type="entry name" value="PAP2"/>
    <property type="match status" value="1"/>
</dbReference>
<feature type="domain" description="Phosphatidic acid phosphatase type 2/haloperoxidase" evidence="9">
    <location>
        <begin position="100"/>
        <end position="214"/>
    </location>
</feature>
<dbReference type="GO" id="GO:0016787">
    <property type="term" value="F:hydrolase activity"/>
    <property type="evidence" value="ECO:0007669"/>
    <property type="project" value="UniProtKB-KW"/>
</dbReference>
<keyword evidence="3 8" id="KW-0812">Transmembrane</keyword>
<keyword evidence="2" id="KW-1003">Cell membrane</keyword>
<keyword evidence="6 8" id="KW-0472">Membrane</keyword>
<reference evidence="10 11" key="1">
    <citation type="submission" date="2019-12" db="EMBL/GenBank/DDBJ databases">
        <title>Whole-genome sequencing of Allorhizobium vitis.</title>
        <authorList>
            <person name="Gan H.M."/>
            <person name="Szegedi E."/>
            <person name="Burr T."/>
            <person name="Savka M.A."/>
        </authorList>
    </citation>
    <scope>NUCLEOTIDE SEQUENCE [LARGE SCALE GENOMIC DNA]</scope>
    <source>
        <strain evidence="10 11">CG516</strain>
    </source>
</reference>
<dbReference type="EMBL" id="WPHR01000004">
    <property type="protein sequence ID" value="MUZ72392.1"/>
    <property type="molecule type" value="Genomic_DNA"/>
</dbReference>
<evidence type="ECO:0000313" key="11">
    <source>
        <dbReference type="Proteomes" id="UP000477951"/>
    </source>
</evidence>
<feature type="region of interest" description="Disordered" evidence="7">
    <location>
        <begin position="244"/>
        <end position="268"/>
    </location>
</feature>
<feature type="transmembrane region" description="Helical" evidence="8">
    <location>
        <begin position="21"/>
        <end position="42"/>
    </location>
</feature>
<feature type="transmembrane region" description="Helical" evidence="8">
    <location>
        <begin position="62"/>
        <end position="83"/>
    </location>
</feature>
<evidence type="ECO:0000256" key="7">
    <source>
        <dbReference type="SAM" id="MobiDB-lite"/>
    </source>
</evidence>
<dbReference type="PANTHER" id="PTHR14969">
    <property type="entry name" value="SPHINGOSINE-1-PHOSPHATE PHOSPHOHYDROLASE"/>
    <property type="match status" value="1"/>
</dbReference>
<evidence type="ECO:0000256" key="3">
    <source>
        <dbReference type="ARBA" id="ARBA00022692"/>
    </source>
</evidence>
<comment type="subcellular location">
    <subcellularLocation>
        <location evidence="1">Cell membrane</location>
        <topology evidence="1">Multi-pass membrane protein</topology>
    </subcellularLocation>
</comment>
<evidence type="ECO:0000259" key="9">
    <source>
        <dbReference type="SMART" id="SM00014"/>
    </source>
</evidence>
<dbReference type="AlphaFoldDB" id="A0A6L6VG26"/>
<feature type="transmembrane region" description="Helical" evidence="8">
    <location>
        <begin position="95"/>
        <end position="119"/>
    </location>
</feature>
<protein>
    <submittedName>
        <fullName evidence="10">Phosphatase PAP2 family protein</fullName>
    </submittedName>
</protein>
<evidence type="ECO:0000256" key="6">
    <source>
        <dbReference type="ARBA" id="ARBA00023136"/>
    </source>
</evidence>
<dbReference type="Proteomes" id="UP000477951">
    <property type="component" value="Unassembled WGS sequence"/>
</dbReference>
<feature type="transmembrane region" description="Helical" evidence="8">
    <location>
        <begin position="150"/>
        <end position="169"/>
    </location>
</feature>
<keyword evidence="4" id="KW-0378">Hydrolase</keyword>
<comment type="caution">
    <text evidence="10">The sequence shown here is derived from an EMBL/GenBank/DDBJ whole genome shotgun (WGS) entry which is preliminary data.</text>
</comment>
<evidence type="ECO:0000256" key="5">
    <source>
        <dbReference type="ARBA" id="ARBA00022989"/>
    </source>
</evidence>
<evidence type="ECO:0000256" key="2">
    <source>
        <dbReference type="ARBA" id="ARBA00022475"/>
    </source>
</evidence>
<dbReference type="Gene3D" id="1.20.144.10">
    <property type="entry name" value="Phosphatidic acid phosphatase type 2/haloperoxidase"/>
    <property type="match status" value="1"/>
</dbReference>
<name>A0A6L6VG26_AGRVI</name>
<proteinExistence type="predicted"/>
<gene>
    <name evidence="10" type="ORF">GOZ90_06830</name>
</gene>
<feature type="transmembrane region" description="Helical" evidence="8">
    <location>
        <begin position="176"/>
        <end position="193"/>
    </location>
</feature>
<dbReference type="SUPFAM" id="SSF48317">
    <property type="entry name" value="Acid phosphatase/Vanadium-dependent haloperoxidase"/>
    <property type="match status" value="1"/>
</dbReference>
<evidence type="ECO:0000313" key="10">
    <source>
        <dbReference type="EMBL" id="MUZ72392.1"/>
    </source>
</evidence>
<organism evidence="10 11">
    <name type="scientific">Agrobacterium vitis</name>
    <name type="common">Rhizobium vitis</name>
    <dbReference type="NCBI Taxonomy" id="373"/>
    <lineage>
        <taxon>Bacteria</taxon>
        <taxon>Pseudomonadati</taxon>
        <taxon>Pseudomonadota</taxon>
        <taxon>Alphaproteobacteria</taxon>
        <taxon>Hyphomicrobiales</taxon>
        <taxon>Rhizobiaceae</taxon>
        <taxon>Rhizobium/Agrobacterium group</taxon>
        <taxon>Agrobacterium</taxon>
    </lineage>
</organism>
<accession>A0A6L6VG26</accession>
<sequence length="268" mass="28671">MTILARIKNGRRRVPDCRTRLCLLAGSSLVVLMALLFDSAIGNAGRLTCPVFYRIATVLTRIGQSDWCLLVSFLIALEAAAASRLARTAENRCRALFVSALSSYAFLSIAGSGIAANLLKRALGRARPDQFSDAGAFDFLPFAGSARFESFPSGHATTIGALMMVAALIAPRHRPILAIAALWLGMTRVMVGAHYPSDVVAGLGFGAWFAWIVALGFARRGLVFRLSSDGNLVLRQKLIGDGGQRYDMPQRAQTSQQEPNPSLSAAAA</sequence>
<dbReference type="InterPro" id="IPR036938">
    <property type="entry name" value="PAP2/HPO_sf"/>
</dbReference>
<dbReference type="RefSeq" id="WP_156614239.1">
    <property type="nucleotide sequence ID" value="NZ_WPHR01000004.1"/>
</dbReference>
<dbReference type="InterPro" id="IPR000326">
    <property type="entry name" value="PAP2/HPO"/>
</dbReference>
<dbReference type="PANTHER" id="PTHR14969:SF62">
    <property type="entry name" value="DECAPRENYLPHOSPHORYL-5-PHOSPHORIBOSE PHOSPHATASE RV3807C-RELATED"/>
    <property type="match status" value="1"/>
</dbReference>
<feature type="compositionally biased region" description="Polar residues" evidence="7">
    <location>
        <begin position="251"/>
        <end position="268"/>
    </location>
</feature>
<dbReference type="SMART" id="SM00014">
    <property type="entry name" value="acidPPc"/>
    <property type="match status" value="1"/>
</dbReference>
<evidence type="ECO:0000256" key="8">
    <source>
        <dbReference type="SAM" id="Phobius"/>
    </source>
</evidence>
<feature type="transmembrane region" description="Helical" evidence="8">
    <location>
        <begin position="199"/>
        <end position="218"/>
    </location>
</feature>
<dbReference type="GO" id="GO:0005886">
    <property type="term" value="C:plasma membrane"/>
    <property type="evidence" value="ECO:0007669"/>
    <property type="project" value="UniProtKB-SubCell"/>
</dbReference>
<evidence type="ECO:0000256" key="1">
    <source>
        <dbReference type="ARBA" id="ARBA00004651"/>
    </source>
</evidence>
<evidence type="ECO:0000256" key="4">
    <source>
        <dbReference type="ARBA" id="ARBA00022801"/>
    </source>
</evidence>
<keyword evidence="5 8" id="KW-1133">Transmembrane helix</keyword>